<dbReference type="Proteomes" id="UP000278085">
    <property type="component" value="Unassembled WGS sequence"/>
</dbReference>
<gene>
    <name evidence="1" type="ORF">EJB06_28635</name>
</gene>
<dbReference type="EMBL" id="RXLQ01000024">
    <property type="protein sequence ID" value="RSZ55527.1"/>
    <property type="molecule type" value="Genomic_DNA"/>
</dbReference>
<reference evidence="1 2" key="1">
    <citation type="submission" date="2018-12" db="EMBL/GenBank/DDBJ databases">
        <authorList>
            <person name="Yang E."/>
        </authorList>
    </citation>
    <scope>NUCLEOTIDE SEQUENCE [LARGE SCALE GENOMIC DNA]</scope>
    <source>
        <strain evidence="1 2">SOD</strain>
    </source>
</reference>
<organism evidence="1 2">
    <name type="scientific">Massilia atriviolacea</name>
    <dbReference type="NCBI Taxonomy" id="2495579"/>
    <lineage>
        <taxon>Bacteria</taxon>
        <taxon>Pseudomonadati</taxon>
        <taxon>Pseudomonadota</taxon>
        <taxon>Betaproteobacteria</taxon>
        <taxon>Burkholderiales</taxon>
        <taxon>Oxalobacteraceae</taxon>
        <taxon>Telluria group</taxon>
        <taxon>Massilia</taxon>
    </lineage>
</organism>
<accession>A0A430HDF0</accession>
<dbReference type="AlphaFoldDB" id="A0A430HDF0"/>
<keyword evidence="2" id="KW-1185">Reference proteome</keyword>
<evidence type="ECO:0008006" key="3">
    <source>
        <dbReference type="Google" id="ProtNLM"/>
    </source>
</evidence>
<dbReference type="RefSeq" id="WP_126077444.1">
    <property type="nucleotide sequence ID" value="NZ_CP051166.1"/>
</dbReference>
<sequence>MSASLAHRGFVIVDRFIDRRLARILYDMLLLRQWRGESKRDDQVPAAHSYWGDSTLDAVLLGLQPDVERAAGCLLLPTYAYARLYLQGQALARHRDRDACEIAVTIHLGHSGAAPSPICFAPDVAVFQQEGDAVVYLGDRLEHWRAPCEGINFGQVFLNYVRADGARREHLFDGRRDAFPPALAGLAAP</sequence>
<evidence type="ECO:0000313" key="1">
    <source>
        <dbReference type="EMBL" id="RSZ55527.1"/>
    </source>
</evidence>
<dbReference type="OrthoDB" id="5438043at2"/>
<comment type="caution">
    <text evidence="1">The sequence shown here is derived from an EMBL/GenBank/DDBJ whole genome shotgun (WGS) entry which is preliminary data.</text>
</comment>
<protein>
    <recommendedName>
        <fullName evidence="3">Fe2OG dioxygenase domain-containing protein</fullName>
    </recommendedName>
</protein>
<evidence type="ECO:0000313" key="2">
    <source>
        <dbReference type="Proteomes" id="UP000278085"/>
    </source>
</evidence>
<name>A0A430HDF0_9BURK</name>
<proteinExistence type="predicted"/>